<dbReference type="PANTHER" id="PTHR24421">
    <property type="entry name" value="NITRATE/NITRITE SENSOR PROTEIN NARX-RELATED"/>
    <property type="match status" value="1"/>
</dbReference>
<feature type="compositionally biased region" description="Basic and acidic residues" evidence="9">
    <location>
        <begin position="88"/>
        <end position="97"/>
    </location>
</feature>
<dbReference type="SUPFAM" id="SSF55874">
    <property type="entry name" value="ATPase domain of HSP90 chaperone/DNA topoisomerase II/histidine kinase"/>
    <property type="match status" value="1"/>
</dbReference>
<feature type="transmembrane region" description="Helical" evidence="10">
    <location>
        <begin position="196"/>
        <end position="216"/>
    </location>
</feature>
<evidence type="ECO:0000256" key="3">
    <source>
        <dbReference type="ARBA" id="ARBA00022553"/>
    </source>
</evidence>
<evidence type="ECO:0000259" key="11">
    <source>
        <dbReference type="Pfam" id="PF07730"/>
    </source>
</evidence>
<evidence type="ECO:0000256" key="7">
    <source>
        <dbReference type="ARBA" id="ARBA00022840"/>
    </source>
</evidence>
<comment type="caution">
    <text evidence="12">The sequence shown here is derived from an EMBL/GenBank/DDBJ whole genome shotgun (WGS) entry which is preliminary data.</text>
</comment>
<evidence type="ECO:0000256" key="6">
    <source>
        <dbReference type="ARBA" id="ARBA00022777"/>
    </source>
</evidence>
<proteinExistence type="predicted"/>
<evidence type="ECO:0000256" key="1">
    <source>
        <dbReference type="ARBA" id="ARBA00000085"/>
    </source>
</evidence>
<keyword evidence="7" id="KW-0067">ATP-binding</keyword>
<sequence length="569" mass="59844">MAWTLWPRCRSVRLVGPALRGARERRGSCAAPFGSLGRAGLVRLLGHGAGRCRKRRGGGRSPASRAGAAPARPRYGPRPPTPVLAAPEPERDARQPRDTYAGDTTRRDPRVTPTNADRPAQLPGAGPERGRRRAPRTDADGADRPGRFGRLIDAVIEREADRPHWIVWVAASIAAVVIICVGVPVHLVVYEITGPAIAIATILSILQGATLVLLFVMPRLATALHVGSTLGMALVTVPAFTWAGAAAGLPWPLSVVSLIAFMLLLVGLAARRRPVLAMWASLGVLLPLSAFAIALAFAGMAPGSSLPMLAVAAGLVTVVNVLATVVAQLVTARKDVRTARYETELADERRRGALERARIAREMHDVVAHSMSIVHMRATSARYRYEGIPDDVVVELDGIAEQARAALREMRGLLSVLRDEGEQLDAPQPGLGDLPALFEATRAAGVHVNVSVPDSLPQPPAAVQLALFRVTQESLSNVARHAGGAGAQVRLEAVGDTLVLSVRNDPPPGRSDPGPAPAPGATIIAGGGYGIRGMIERMTSVGGTLEHGPTADGGYAVLARAPFVAEPRA</sequence>
<feature type="compositionally biased region" description="Low complexity" evidence="9">
    <location>
        <begin position="61"/>
        <end position="74"/>
    </location>
</feature>
<evidence type="ECO:0000256" key="4">
    <source>
        <dbReference type="ARBA" id="ARBA00022679"/>
    </source>
</evidence>
<dbReference type="GO" id="GO:0016020">
    <property type="term" value="C:membrane"/>
    <property type="evidence" value="ECO:0007669"/>
    <property type="project" value="InterPro"/>
</dbReference>
<dbReference type="GO" id="GO:0046983">
    <property type="term" value="F:protein dimerization activity"/>
    <property type="evidence" value="ECO:0007669"/>
    <property type="project" value="InterPro"/>
</dbReference>
<accession>A0A6H9WSH6</accession>
<keyword evidence="5" id="KW-0547">Nucleotide-binding</keyword>
<dbReference type="GO" id="GO:0005524">
    <property type="term" value="F:ATP binding"/>
    <property type="evidence" value="ECO:0007669"/>
    <property type="project" value="UniProtKB-KW"/>
</dbReference>
<dbReference type="Gene3D" id="1.20.5.1930">
    <property type="match status" value="1"/>
</dbReference>
<evidence type="ECO:0000256" key="8">
    <source>
        <dbReference type="ARBA" id="ARBA00023012"/>
    </source>
</evidence>
<keyword evidence="13" id="KW-1185">Reference proteome</keyword>
<feature type="transmembrane region" description="Helical" evidence="10">
    <location>
        <begin position="276"/>
        <end position="300"/>
    </location>
</feature>
<feature type="transmembrane region" description="Helical" evidence="10">
    <location>
        <begin position="165"/>
        <end position="190"/>
    </location>
</feature>
<keyword evidence="3" id="KW-0597">Phosphoprotein</keyword>
<dbReference type="InterPro" id="IPR036890">
    <property type="entry name" value="HATPase_C_sf"/>
</dbReference>
<evidence type="ECO:0000256" key="9">
    <source>
        <dbReference type="SAM" id="MobiDB-lite"/>
    </source>
</evidence>
<dbReference type="Gene3D" id="3.30.565.10">
    <property type="entry name" value="Histidine kinase-like ATPase, C-terminal domain"/>
    <property type="match status" value="1"/>
</dbReference>
<dbReference type="OrthoDB" id="227596at2"/>
<reference evidence="12 13" key="1">
    <citation type="submission" date="2019-09" db="EMBL/GenBank/DDBJ databases">
        <title>Phylogeny of genus Pseudoclavibacter and closely related genus.</title>
        <authorList>
            <person name="Li Y."/>
        </authorList>
    </citation>
    <scope>NUCLEOTIDE SEQUENCE [LARGE SCALE GENOMIC DNA]</scope>
    <source>
        <strain evidence="12 13">EGI 60007</strain>
    </source>
</reference>
<dbReference type="Pfam" id="PF07730">
    <property type="entry name" value="HisKA_3"/>
    <property type="match status" value="1"/>
</dbReference>
<dbReference type="GO" id="GO:0000155">
    <property type="term" value="F:phosphorelay sensor kinase activity"/>
    <property type="evidence" value="ECO:0007669"/>
    <property type="project" value="InterPro"/>
</dbReference>
<dbReference type="InterPro" id="IPR050482">
    <property type="entry name" value="Sensor_HK_TwoCompSys"/>
</dbReference>
<evidence type="ECO:0000256" key="5">
    <source>
        <dbReference type="ARBA" id="ARBA00022741"/>
    </source>
</evidence>
<feature type="compositionally biased region" description="Basic and acidic residues" evidence="9">
    <location>
        <begin position="135"/>
        <end position="145"/>
    </location>
</feature>
<organism evidence="12 13">
    <name type="scientific">Pseudoclavibacter endophyticus</name>
    <dbReference type="NCBI Taxonomy" id="1778590"/>
    <lineage>
        <taxon>Bacteria</taxon>
        <taxon>Bacillati</taxon>
        <taxon>Actinomycetota</taxon>
        <taxon>Actinomycetes</taxon>
        <taxon>Micrococcales</taxon>
        <taxon>Microbacteriaceae</taxon>
        <taxon>Pseudoclavibacter</taxon>
    </lineage>
</organism>
<name>A0A6H9WSH6_9MICO</name>
<gene>
    <name evidence="12" type="ORF">F8O04_03000</name>
</gene>
<keyword evidence="6" id="KW-0418">Kinase</keyword>
<dbReference type="InterPro" id="IPR011712">
    <property type="entry name" value="Sig_transdc_His_kin_sub3_dim/P"/>
</dbReference>
<evidence type="ECO:0000256" key="2">
    <source>
        <dbReference type="ARBA" id="ARBA00012438"/>
    </source>
</evidence>
<keyword evidence="10" id="KW-0812">Transmembrane</keyword>
<protein>
    <recommendedName>
        <fullName evidence="2">histidine kinase</fullName>
        <ecNumber evidence="2">2.7.13.3</ecNumber>
    </recommendedName>
</protein>
<dbReference type="Proteomes" id="UP000431744">
    <property type="component" value="Unassembled WGS sequence"/>
</dbReference>
<dbReference type="CDD" id="cd16917">
    <property type="entry name" value="HATPase_UhpB-NarQ-NarX-like"/>
    <property type="match status" value="1"/>
</dbReference>
<feature type="region of interest" description="Disordered" evidence="9">
    <location>
        <begin position="50"/>
        <end position="145"/>
    </location>
</feature>
<evidence type="ECO:0000313" key="13">
    <source>
        <dbReference type="Proteomes" id="UP000431744"/>
    </source>
</evidence>
<dbReference type="PANTHER" id="PTHR24421:SF10">
    <property type="entry name" value="NITRATE_NITRITE SENSOR PROTEIN NARQ"/>
    <property type="match status" value="1"/>
</dbReference>
<feature type="transmembrane region" description="Helical" evidence="10">
    <location>
        <begin position="249"/>
        <end position="269"/>
    </location>
</feature>
<feature type="transmembrane region" description="Helical" evidence="10">
    <location>
        <begin position="306"/>
        <end position="330"/>
    </location>
</feature>
<dbReference type="AlphaFoldDB" id="A0A6H9WSH6"/>
<evidence type="ECO:0000256" key="10">
    <source>
        <dbReference type="SAM" id="Phobius"/>
    </source>
</evidence>
<dbReference type="EC" id="2.7.13.3" evidence="2"/>
<feature type="domain" description="Signal transduction histidine kinase subgroup 3 dimerisation and phosphoacceptor" evidence="11">
    <location>
        <begin position="355"/>
        <end position="420"/>
    </location>
</feature>
<feature type="transmembrane region" description="Helical" evidence="10">
    <location>
        <begin position="223"/>
        <end position="243"/>
    </location>
</feature>
<dbReference type="EMBL" id="WBJY01000001">
    <property type="protein sequence ID" value="KAB1649260.1"/>
    <property type="molecule type" value="Genomic_DNA"/>
</dbReference>
<evidence type="ECO:0000313" key="12">
    <source>
        <dbReference type="EMBL" id="KAB1649260.1"/>
    </source>
</evidence>
<keyword evidence="8" id="KW-0902">Two-component regulatory system</keyword>
<comment type="catalytic activity">
    <reaction evidence="1">
        <text>ATP + protein L-histidine = ADP + protein N-phospho-L-histidine.</text>
        <dbReference type="EC" id="2.7.13.3"/>
    </reaction>
</comment>
<keyword evidence="10" id="KW-0472">Membrane</keyword>
<keyword evidence="4" id="KW-0808">Transferase</keyword>
<keyword evidence="10" id="KW-1133">Transmembrane helix</keyword>